<gene>
    <name evidence="3" type="ORF">PoB_002479200</name>
</gene>
<evidence type="ECO:0000256" key="2">
    <source>
        <dbReference type="SAM" id="SignalP"/>
    </source>
</evidence>
<name>A0AAV3ZUQ3_9GAST</name>
<dbReference type="Proteomes" id="UP000735302">
    <property type="component" value="Unassembled WGS sequence"/>
</dbReference>
<dbReference type="AlphaFoldDB" id="A0AAV3ZUQ3"/>
<evidence type="ECO:0000313" key="4">
    <source>
        <dbReference type="Proteomes" id="UP000735302"/>
    </source>
</evidence>
<feature type="signal peptide" evidence="2">
    <location>
        <begin position="1"/>
        <end position="25"/>
    </location>
</feature>
<evidence type="ECO:0008006" key="5">
    <source>
        <dbReference type="Google" id="ProtNLM"/>
    </source>
</evidence>
<evidence type="ECO:0000313" key="3">
    <source>
        <dbReference type="EMBL" id="GFN98286.1"/>
    </source>
</evidence>
<proteinExistence type="predicted"/>
<keyword evidence="4" id="KW-1185">Reference proteome</keyword>
<accession>A0AAV3ZUQ3</accession>
<evidence type="ECO:0000256" key="1">
    <source>
        <dbReference type="SAM" id="MobiDB-lite"/>
    </source>
</evidence>
<protein>
    <recommendedName>
        <fullName evidence="5">Secreted protein</fullName>
    </recommendedName>
</protein>
<feature type="chain" id="PRO_5043786130" description="Secreted protein" evidence="2">
    <location>
        <begin position="26"/>
        <end position="152"/>
    </location>
</feature>
<sequence length="152" mass="17433">MLLSQRVCLLTFCCMLLSILQMAECRASVSAKLVYYGSNGDCDPFSRCDLQLSVCLDRFSSSGWRCHYTSSRTTRKYSNQNSISFGSSEAFYVFSLQHWPSDIALEVQVIDKDVRYDDFVDLFEHNLQQYSPTTGRNSHQKHMVNLRGNRGT</sequence>
<organism evidence="3 4">
    <name type="scientific">Plakobranchus ocellatus</name>
    <dbReference type="NCBI Taxonomy" id="259542"/>
    <lineage>
        <taxon>Eukaryota</taxon>
        <taxon>Metazoa</taxon>
        <taxon>Spiralia</taxon>
        <taxon>Lophotrochozoa</taxon>
        <taxon>Mollusca</taxon>
        <taxon>Gastropoda</taxon>
        <taxon>Heterobranchia</taxon>
        <taxon>Euthyneura</taxon>
        <taxon>Panpulmonata</taxon>
        <taxon>Sacoglossa</taxon>
        <taxon>Placobranchoidea</taxon>
        <taxon>Plakobranchidae</taxon>
        <taxon>Plakobranchus</taxon>
    </lineage>
</organism>
<reference evidence="3 4" key="1">
    <citation type="journal article" date="2021" name="Elife">
        <title>Chloroplast acquisition without the gene transfer in kleptoplastic sea slugs, Plakobranchus ocellatus.</title>
        <authorList>
            <person name="Maeda T."/>
            <person name="Takahashi S."/>
            <person name="Yoshida T."/>
            <person name="Shimamura S."/>
            <person name="Takaki Y."/>
            <person name="Nagai Y."/>
            <person name="Toyoda A."/>
            <person name="Suzuki Y."/>
            <person name="Arimoto A."/>
            <person name="Ishii H."/>
            <person name="Satoh N."/>
            <person name="Nishiyama T."/>
            <person name="Hasebe M."/>
            <person name="Maruyama T."/>
            <person name="Minagawa J."/>
            <person name="Obokata J."/>
            <person name="Shigenobu S."/>
        </authorList>
    </citation>
    <scope>NUCLEOTIDE SEQUENCE [LARGE SCALE GENOMIC DNA]</scope>
</reference>
<dbReference type="EMBL" id="BLXT01002845">
    <property type="protein sequence ID" value="GFN98286.1"/>
    <property type="molecule type" value="Genomic_DNA"/>
</dbReference>
<comment type="caution">
    <text evidence="3">The sequence shown here is derived from an EMBL/GenBank/DDBJ whole genome shotgun (WGS) entry which is preliminary data.</text>
</comment>
<keyword evidence="2" id="KW-0732">Signal</keyword>
<feature type="region of interest" description="Disordered" evidence="1">
    <location>
        <begin position="132"/>
        <end position="152"/>
    </location>
</feature>